<dbReference type="InterPro" id="IPR006336">
    <property type="entry name" value="GCS2"/>
</dbReference>
<dbReference type="Pfam" id="PF04107">
    <property type="entry name" value="GCS2"/>
    <property type="match status" value="1"/>
</dbReference>
<evidence type="ECO:0000256" key="2">
    <source>
        <dbReference type="ARBA" id="ARBA00022741"/>
    </source>
</evidence>
<reference evidence="6 7" key="1">
    <citation type="submission" date="2019-05" db="EMBL/GenBank/DDBJ databases">
        <authorList>
            <person name="Lee S.D."/>
        </authorList>
    </citation>
    <scope>NUCLEOTIDE SEQUENCE [LARGE SCALE GENOMIC DNA]</scope>
    <source>
        <strain evidence="6 7">YC2-7</strain>
    </source>
</reference>
<evidence type="ECO:0000256" key="3">
    <source>
        <dbReference type="ARBA" id="ARBA00022840"/>
    </source>
</evidence>
<reference evidence="6 7" key="2">
    <citation type="submission" date="2020-06" db="EMBL/GenBank/DDBJ databases">
        <title>Antribacter stalactiti gen. nov., sp. nov., a new member of the family Nacardiaceae isolated from a cave.</title>
        <authorList>
            <person name="Kim I.S."/>
        </authorList>
    </citation>
    <scope>NUCLEOTIDE SEQUENCE [LARGE SCALE GENOMIC DNA]</scope>
    <source>
        <strain evidence="6 7">YC2-7</strain>
    </source>
</reference>
<comment type="catalytic activity">
    <reaction evidence="4 5">
        <text>L-cysteine + L-glutamate + ATP = gamma-L-glutamyl-L-cysteine + ADP + phosphate + H(+)</text>
        <dbReference type="Rhea" id="RHEA:13285"/>
        <dbReference type="ChEBI" id="CHEBI:15378"/>
        <dbReference type="ChEBI" id="CHEBI:29985"/>
        <dbReference type="ChEBI" id="CHEBI:30616"/>
        <dbReference type="ChEBI" id="CHEBI:35235"/>
        <dbReference type="ChEBI" id="CHEBI:43474"/>
        <dbReference type="ChEBI" id="CHEBI:58173"/>
        <dbReference type="ChEBI" id="CHEBI:456216"/>
        <dbReference type="EC" id="6.3.2.2"/>
    </reaction>
</comment>
<name>A0A848KJK4_9NOCA</name>
<dbReference type="Proteomes" id="UP000535543">
    <property type="component" value="Unassembled WGS sequence"/>
</dbReference>
<comment type="caution">
    <text evidence="6">The sequence shown here is derived from an EMBL/GenBank/DDBJ whole genome shotgun (WGS) entry which is preliminary data.</text>
</comment>
<comment type="function">
    <text evidence="5">ATP-dependent carboxylate-amine ligase which exhibits weak glutamate--cysteine ligase activity.</text>
</comment>
<evidence type="ECO:0000256" key="1">
    <source>
        <dbReference type="ARBA" id="ARBA00022598"/>
    </source>
</evidence>
<dbReference type="SUPFAM" id="SSF55931">
    <property type="entry name" value="Glutamine synthetase/guanido kinase"/>
    <property type="match status" value="1"/>
</dbReference>
<dbReference type="HAMAP" id="MF_01609">
    <property type="entry name" value="Glu_cys_ligase_2"/>
    <property type="match status" value="1"/>
</dbReference>
<keyword evidence="1 5" id="KW-0436">Ligase</keyword>
<dbReference type="Gene3D" id="3.30.590.20">
    <property type="match status" value="1"/>
</dbReference>
<dbReference type="GO" id="GO:0005524">
    <property type="term" value="F:ATP binding"/>
    <property type="evidence" value="ECO:0007669"/>
    <property type="project" value="UniProtKB-KW"/>
</dbReference>
<dbReference type="InterPro" id="IPR011793">
    <property type="entry name" value="YbdK"/>
</dbReference>
<evidence type="ECO:0000256" key="4">
    <source>
        <dbReference type="ARBA" id="ARBA00048819"/>
    </source>
</evidence>
<dbReference type="PANTHER" id="PTHR36510:SF1">
    <property type="entry name" value="GLUTAMATE--CYSTEINE LIGASE 2-RELATED"/>
    <property type="match status" value="1"/>
</dbReference>
<accession>A0A848KJK4</accession>
<gene>
    <name evidence="6" type="ORF">FGL95_23550</name>
</gene>
<comment type="similarity">
    <text evidence="5">Belongs to the glutamate--cysteine ligase type 2 family. YbdK subfamily.</text>
</comment>
<evidence type="ECO:0000313" key="6">
    <source>
        <dbReference type="EMBL" id="NMN98018.1"/>
    </source>
</evidence>
<dbReference type="NCBIfam" id="NF010041">
    <property type="entry name" value="PRK13517.1-1"/>
    <property type="match status" value="1"/>
</dbReference>
<protein>
    <recommendedName>
        <fullName evidence="5">Putative glutamate--cysteine ligase 2</fullName>
        <ecNumber evidence="5">6.3.2.2</ecNumber>
    </recommendedName>
    <alternativeName>
        <fullName evidence="5">Gamma-glutamylcysteine synthetase 2</fullName>
        <shortName evidence="5">GCS 2</shortName>
        <shortName evidence="5">Gamma-GCS 2</shortName>
    </alternativeName>
</protein>
<keyword evidence="7" id="KW-1185">Reference proteome</keyword>
<dbReference type="AlphaFoldDB" id="A0A848KJK4"/>
<dbReference type="RefSeq" id="WP_169591562.1">
    <property type="nucleotide sequence ID" value="NZ_VCQU01000009.1"/>
</dbReference>
<dbReference type="EMBL" id="VCQU01000009">
    <property type="protein sequence ID" value="NMN98018.1"/>
    <property type="molecule type" value="Genomic_DNA"/>
</dbReference>
<organism evidence="6 7">
    <name type="scientific">Antrihabitans stalactiti</name>
    <dbReference type="NCBI Taxonomy" id="2584121"/>
    <lineage>
        <taxon>Bacteria</taxon>
        <taxon>Bacillati</taxon>
        <taxon>Actinomycetota</taxon>
        <taxon>Actinomycetes</taxon>
        <taxon>Mycobacteriales</taxon>
        <taxon>Nocardiaceae</taxon>
        <taxon>Antrihabitans</taxon>
    </lineage>
</organism>
<evidence type="ECO:0000256" key="5">
    <source>
        <dbReference type="HAMAP-Rule" id="MF_01609"/>
    </source>
</evidence>
<evidence type="ECO:0000313" key="7">
    <source>
        <dbReference type="Proteomes" id="UP000535543"/>
    </source>
</evidence>
<dbReference type="InterPro" id="IPR050141">
    <property type="entry name" value="GCL_type2/YbdK_subfam"/>
</dbReference>
<dbReference type="EC" id="6.3.2.2" evidence="5"/>
<keyword evidence="3 5" id="KW-0067">ATP-binding</keyword>
<dbReference type="GO" id="GO:0042398">
    <property type="term" value="P:modified amino acid biosynthetic process"/>
    <property type="evidence" value="ECO:0007669"/>
    <property type="project" value="InterPro"/>
</dbReference>
<dbReference type="GO" id="GO:0004357">
    <property type="term" value="F:glutamate-cysteine ligase activity"/>
    <property type="evidence" value="ECO:0007669"/>
    <property type="project" value="UniProtKB-EC"/>
</dbReference>
<proteinExistence type="inferred from homology"/>
<dbReference type="NCBIfam" id="TIGR02050">
    <property type="entry name" value="gshA_cyan_rel"/>
    <property type="match status" value="1"/>
</dbReference>
<dbReference type="InterPro" id="IPR014746">
    <property type="entry name" value="Gln_synth/guanido_kin_cat_dom"/>
</dbReference>
<keyword evidence="2 5" id="KW-0547">Nucleotide-binding</keyword>
<dbReference type="PANTHER" id="PTHR36510">
    <property type="entry name" value="GLUTAMATE--CYSTEINE LIGASE 2-RELATED"/>
    <property type="match status" value="1"/>
</dbReference>
<sequence length="363" mass="39256">MNDRPTFGVEEELLLVDPATGLPVAKNEEVARSARREGVDLQLELTSCQVETTSPVSTTAIELGKHLRELRETAAKAATDAGVSLLAVAVPPAVSEKFPITDTPRYKRIADRFGMVAHEQGICGAHVHVSVPDREIAVAVSNRLRPWLPLLLALTANSAVYRGAETGYASWRSVLWQRWPCAGPPPYLRSASHFDQLVDMMVDSGAILDPGMVYWDVRPSANFPTVEIRVSDVPATVAESTLLATLVRALVMTATEDIARGAEEPQFEEQALRAAYWKGAHDGIGGEAIDVIDGRVLPAADLLNTLLTRVRPALDELGEFDSAARGVAEVLAHGNGATRQLSALRRRGELSDVITECARRTLS</sequence>